<name>A0A7X2MYJ6_9CLOT</name>
<reference evidence="1 2" key="1">
    <citation type="submission" date="2019-08" db="EMBL/GenBank/DDBJ databases">
        <title>In-depth cultivation of the pig gut microbiome towards novel bacterial diversity and tailored functional studies.</title>
        <authorList>
            <person name="Wylensek D."/>
            <person name="Hitch T.C.A."/>
            <person name="Clavel T."/>
        </authorList>
    </citation>
    <scope>NUCLEOTIDE SEQUENCE [LARGE SCALE GENOMIC DNA]</scope>
    <source>
        <strain evidence="1 2">WCA-383-APC-5B</strain>
    </source>
</reference>
<proteinExistence type="predicted"/>
<dbReference type="AlphaFoldDB" id="A0A7X2MYJ6"/>
<dbReference type="EMBL" id="VULX01000011">
    <property type="protein sequence ID" value="MSR91453.1"/>
    <property type="molecule type" value="Genomic_DNA"/>
</dbReference>
<comment type="caution">
    <text evidence="1">The sequence shown here is derived from an EMBL/GenBank/DDBJ whole genome shotgun (WGS) entry which is preliminary data.</text>
</comment>
<protein>
    <submittedName>
        <fullName evidence="1">Uncharacterized protein</fullName>
    </submittedName>
</protein>
<organism evidence="1 2">
    <name type="scientific">Inconstantimicrobium porci</name>
    <dbReference type="NCBI Taxonomy" id="2652291"/>
    <lineage>
        <taxon>Bacteria</taxon>
        <taxon>Bacillati</taxon>
        <taxon>Bacillota</taxon>
        <taxon>Clostridia</taxon>
        <taxon>Eubacteriales</taxon>
        <taxon>Clostridiaceae</taxon>
        <taxon>Inconstantimicrobium</taxon>
    </lineage>
</organism>
<evidence type="ECO:0000313" key="2">
    <source>
        <dbReference type="Proteomes" id="UP000460287"/>
    </source>
</evidence>
<dbReference type="Proteomes" id="UP000460287">
    <property type="component" value="Unassembled WGS sequence"/>
</dbReference>
<evidence type="ECO:0000313" key="1">
    <source>
        <dbReference type="EMBL" id="MSR91453.1"/>
    </source>
</evidence>
<accession>A0A7X2MYJ6</accession>
<gene>
    <name evidence="1" type="ORF">FYJ33_08520</name>
</gene>
<keyword evidence="2" id="KW-1185">Reference proteome</keyword>
<sequence>MKWYRVVENELRLFINEKALNDNNELLNKIYWKENRAELCVNGYDYSVNFYEKFKDYSLKVFVKSDIGALYSEYEVESWGVNERAIEVKFK</sequence>